<organism evidence="1 2">
    <name type="scientific">Segatella oulorum</name>
    <dbReference type="NCBI Taxonomy" id="28136"/>
    <lineage>
        <taxon>Bacteria</taxon>
        <taxon>Pseudomonadati</taxon>
        <taxon>Bacteroidota</taxon>
        <taxon>Bacteroidia</taxon>
        <taxon>Bacteroidales</taxon>
        <taxon>Prevotellaceae</taxon>
        <taxon>Segatella</taxon>
    </lineage>
</organism>
<dbReference type="EMBL" id="FUXK01000040">
    <property type="protein sequence ID" value="SKA19810.1"/>
    <property type="molecule type" value="Genomic_DNA"/>
</dbReference>
<evidence type="ECO:0000313" key="1">
    <source>
        <dbReference type="EMBL" id="SKA19810.1"/>
    </source>
</evidence>
<reference evidence="1 2" key="1">
    <citation type="submission" date="2017-02" db="EMBL/GenBank/DDBJ databases">
        <authorList>
            <person name="Peterson S.W."/>
        </authorList>
    </citation>
    <scope>NUCLEOTIDE SEQUENCE [LARGE SCALE GENOMIC DNA]</scope>
    <source>
        <strain evidence="1 2">ATCC 43324</strain>
    </source>
</reference>
<gene>
    <name evidence="1" type="ORF">SAMN02745202_02450</name>
</gene>
<protein>
    <submittedName>
        <fullName evidence="1">Uncharacterized protein</fullName>
    </submittedName>
</protein>
<proteinExistence type="predicted"/>
<name>A0A1T4RV03_9BACT</name>
<evidence type="ECO:0000313" key="2">
    <source>
        <dbReference type="Proteomes" id="UP000190065"/>
    </source>
</evidence>
<dbReference type="AlphaFoldDB" id="A0A1T4RV03"/>
<sequence length="41" mass="4776">MGMYVAYILIFFVYILCRKGNNYTRIAPSLCLIEIGVFKKI</sequence>
<dbReference type="Proteomes" id="UP000190065">
    <property type="component" value="Unassembled WGS sequence"/>
</dbReference>
<accession>A0A1T4RV03</accession>